<dbReference type="GO" id="GO:0005634">
    <property type="term" value="C:nucleus"/>
    <property type="evidence" value="ECO:0007669"/>
    <property type="project" value="UniProtKB-SubCell"/>
</dbReference>
<gene>
    <name evidence="2" type="ORF">BUALT_Bualt12G0062500</name>
</gene>
<proteinExistence type="inferred from homology"/>
<evidence type="ECO:0000313" key="3">
    <source>
        <dbReference type="Proteomes" id="UP000826271"/>
    </source>
</evidence>
<keyword evidence="1" id="KW-0862">Zinc</keyword>
<comment type="similarity">
    <text evidence="1">Belongs to the FHY3/FAR1 family.</text>
</comment>
<dbReference type="InterPro" id="IPR031052">
    <property type="entry name" value="FHY3/FAR1"/>
</dbReference>
<accession>A0AAV6WVC3</accession>
<keyword evidence="3" id="KW-1185">Reference proteome</keyword>
<keyword evidence="1" id="KW-0479">Metal-binding</keyword>
<keyword evidence="1" id="KW-0863">Zinc-finger</keyword>
<comment type="caution">
    <text evidence="2">The sequence shown here is derived from an EMBL/GenBank/DDBJ whole genome shotgun (WGS) entry which is preliminary data.</text>
</comment>
<protein>
    <recommendedName>
        <fullName evidence="1">Protein FAR1-RELATED SEQUENCE</fullName>
    </recommendedName>
</protein>
<comment type="function">
    <text evidence="1">Putative transcription activator involved in regulating light control of development.</text>
</comment>
<sequence>MMKVDGLHTTSQADDIGSSVQVDEDDLIPNILWVNALEMVDYTRFDFITTLHSESLNGVLKRYVSYKHNLLQIFHHIDRLIDDRLYEELKTNLRTCWTTLVASFPVEILKHATSVYTHEVFELLQDELQKTYDAKIQLFMRVERFLSFGKHRQHTVMDDLSQEKVL</sequence>
<evidence type="ECO:0000313" key="2">
    <source>
        <dbReference type="EMBL" id="KAG8372402.1"/>
    </source>
</evidence>
<dbReference type="EMBL" id="WHWC01000012">
    <property type="protein sequence ID" value="KAG8372402.1"/>
    <property type="molecule type" value="Genomic_DNA"/>
</dbReference>
<dbReference type="PANTHER" id="PTHR31669:SF299">
    <property type="entry name" value="PROTEIN FAR1-RELATED SEQUENCE"/>
    <property type="match status" value="1"/>
</dbReference>
<name>A0AAV6WVC3_9LAMI</name>
<keyword evidence="1" id="KW-0539">Nucleus</keyword>
<evidence type="ECO:0000256" key="1">
    <source>
        <dbReference type="RuleBase" id="RU367018"/>
    </source>
</evidence>
<dbReference type="Proteomes" id="UP000826271">
    <property type="component" value="Unassembled WGS sequence"/>
</dbReference>
<comment type="subcellular location">
    <subcellularLocation>
        <location evidence="1">Nucleus</location>
    </subcellularLocation>
</comment>
<dbReference type="AlphaFoldDB" id="A0AAV6WVC3"/>
<reference evidence="2" key="1">
    <citation type="submission" date="2019-10" db="EMBL/GenBank/DDBJ databases">
        <authorList>
            <person name="Zhang R."/>
            <person name="Pan Y."/>
            <person name="Wang J."/>
            <person name="Ma R."/>
            <person name="Yu S."/>
        </authorList>
    </citation>
    <scope>NUCLEOTIDE SEQUENCE</scope>
    <source>
        <strain evidence="2">LA-IB0</strain>
        <tissue evidence="2">Leaf</tissue>
    </source>
</reference>
<organism evidence="2 3">
    <name type="scientific">Buddleja alternifolia</name>
    <dbReference type="NCBI Taxonomy" id="168488"/>
    <lineage>
        <taxon>Eukaryota</taxon>
        <taxon>Viridiplantae</taxon>
        <taxon>Streptophyta</taxon>
        <taxon>Embryophyta</taxon>
        <taxon>Tracheophyta</taxon>
        <taxon>Spermatophyta</taxon>
        <taxon>Magnoliopsida</taxon>
        <taxon>eudicotyledons</taxon>
        <taxon>Gunneridae</taxon>
        <taxon>Pentapetalae</taxon>
        <taxon>asterids</taxon>
        <taxon>lamiids</taxon>
        <taxon>Lamiales</taxon>
        <taxon>Scrophulariaceae</taxon>
        <taxon>Buddlejeae</taxon>
        <taxon>Buddleja</taxon>
    </lineage>
</organism>
<dbReference type="GO" id="GO:0008270">
    <property type="term" value="F:zinc ion binding"/>
    <property type="evidence" value="ECO:0007669"/>
    <property type="project" value="UniProtKB-UniRule"/>
</dbReference>
<dbReference type="PANTHER" id="PTHR31669">
    <property type="entry name" value="PROTEIN FAR1-RELATED SEQUENCE 10-RELATED"/>
    <property type="match status" value="1"/>
</dbReference>
<dbReference type="GO" id="GO:0006355">
    <property type="term" value="P:regulation of DNA-templated transcription"/>
    <property type="evidence" value="ECO:0007669"/>
    <property type="project" value="UniProtKB-UniRule"/>
</dbReference>